<dbReference type="GO" id="GO:0016787">
    <property type="term" value="F:hydrolase activity"/>
    <property type="evidence" value="ECO:0007669"/>
    <property type="project" value="UniProtKB-KW"/>
</dbReference>
<evidence type="ECO:0000259" key="6">
    <source>
        <dbReference type="PROSITE" id="PS51206"/>
    </source>
</evidence>
<evidence type="ECO:0000256" key="1">
    <source>
        <dbReference type="ARBA" id="ARBA00022741"/>
    </source>
</evidence>
<feature type="compositionally biased region" description="Polar residues" evidence="5">
    <location>
        <begin position="14"/>
        <end position="23"/>
    </location>
</feature>
<protein>
    <submittedName>
        <fullName evidence="7">DNA primase</fullName>
    </submittedName>
</protein>
<evidence type="ECO:0000313" key="7">
    <source>
        <dbReference type="EMBL" id="EDZ38382.1"/>
    </source>
</evidence>
<evidence type="ECO:0000256" key="4">
    <source>
        <dbReference type="ARBA" id="ARBA00022840"/>
    </source>
</evidence>
<accession>B6AQ61</accession>
<sequence>MDTKKGVPRREDATMNNQQTHSTAGFLGKQDEFLDPPVRPDGRRKEGAEGVDYEAIFRSLPPGDLSSPHRKMLKDSGINDTVTRQRGYRTLFISKESRSVLKSLGFSSTQIRLPALLIPIYSPTGFITSCQIRPDDPRIRKGKPVKYETPFNAKNVLDIHPCTQKNIGNPDEPLFITEGIKKGDALASLGLVAISLSGVWNWRGKNAQGGNVSLPDWEDVAIKGREIRIVFDSDSASNNSVLRAEKRLAQFLEGRGGIVKILRIPPGIDGAKVGIDDFLAQGGDLTTLEEATEEVRPVITSDELGVAEALDDGSNLIFAQSKFWAFSETEGIWRESPEESVKRAIQIVCRENGLLVKDNFVRGAFNSAKARFFRDVQFDQIDKRSIGAANGVLRYIDGGWSLTPYRREDYRRIRLPVTYDPKAKCPRFEQFLSEVFDGTPDKRERGLTVLEFLGLSMTATTEYEKALLLVGKGGNGKSVLLRVLESLIGGKNRSSVQLKQLENRFQRAHLDGKLVNIMSELSEGGEVPDAEIKAIISGEPITAEHKQKHPFEFFPVCKLWIATNHMPSVRDLSDGLFRRFVILNFPNRFDDKPSRDTKLSEKLAAEASGILNYCLKALSGVYERESLTEPTSSLEAVQGWKRDSDQTSQFLEDEMILEPGASIASSEAYHLYVDWAKEVGIKRTLGRKSFTERLVNHGVEPAKGPGGVRLLWGLRGR</sequence>
<dbReference type="InterPro" id="IPR024385">
    <property type="entry name" value="DUF3854"/>
</dbReference>
<dbReference type="CDD" id="cd01029">
    <property type="entry name" value="TOPRIM_primases"/>
    <property type="match status" value="1"/>
</dbReference>
<proteinExistence type="predicted"/>
<keyword evidence="1" id="KW-0547">Nucleotide-binding</keyword>
<dbReference type="GO" id="GO:0005524">
    <property type="term" value="F:ATP binding"/>
    <property type="evidence" value="ECO:0007669"/>
    <property type="project" value="UniProtKB-KW"/>
</dbReference>
<dbReference type="NCBIfam" id="TIGR01613">
    <property type="entry name" value="primase_Cterm"/>
    <property type="match status" value="1"/>
</dbReference>
<dbReference type="InterPro" id="IPR014818">
    <property type="entry name" value="Phage/plasmid_primase_P4_C"/>
</dbReference>
<evidence type="ECO:0000256" key="3">
    <source>
        <dbReference type="ARBA" id="ARBA00022806"/>
    </source>
</evidence>
<dbReference type="AlphaFoldDB" id="B6AQ61"/>
<dbReference type="SMART" id="SM00885">
    <property type="entry name" value="D5_N"/>
    <property type="match status" value="1"/>
</dbReference>
<dbReference type="InterPro" id="IPR027417">
    <property type="entry name" value="P-loop_NTPase"/>
</dbReference>
<dbReference type="Pfam" id="PF19263">
    <property type="entry name" value="DUF5906"/>
    <property type="match status" value="1"/>
</dbReference>
<dbReference type="InterPro" id="IPR051620">
    <property type="entry name" value="ORF904-like_C"/>
</dbReference>
<evidence type="ECO:0000256" key="5">
    <source>
        <dbReference type="SAM" id="MobiDB-lite"/>
    </source>
</evidence>
<dbReference type="PANTHER" id="PTHR35372">
    <property type="entry name" value="ATP BINDING PROTEIN-RELATED"/>
    <property type="match status" value="1"/>
</dbReference>
<dbReference type="EMBL" id="DS995261">
    <property type="protein sequence ID" value="EDZ38382.1"/>
    <property type="molecule type" value="Genomic_DNA"/>
</dbReference>
<dbReference type="SUPFAM" id="SSF52540">
    <property type="entry name" value="P-loop containing nucleoside triphosphate hydrolases"/>
    <property type="match status" value="1"/>
</dbReference>
<reference evidence="7" key="2">
    <citation type="journal article" date="2008" name="PLoS Biol.">
        <title>Population genomic analysis of strain variation in Leptospirillum group II bacteria involved in acid mine drainage formation.</title>
        <authorList>
            <person name="Simmons S.L."/>
            <person name="Dibartolo G."/>
            <person name="Denef V.J."/>
            <person name="Goltsman D.S."/>
            <person name="Thelen M.P."/>
            <person name="Banfield J.F."/>
        </authorList>
    </citation>
    <scope>NUCLEOTIDE SEQUENCE [LARGE SCALE GENOMIC DNA]</scope>
</reference>
<keyword evidence="3" id="KW-0347">Helicase</keyword>
<keyword evidence="2" id="KW-0378">Hydrolase</keyword>
<dbReference type="Pfam" id="PF03288">
    <property type="entry name" value="Pox_D5"/>
    <property type="match status" value="1"/>
</dbReference>
<feature type="region of interest" description="Disordered" evidence="5">
    <location>
        <begin position="1"/>
        <end position="50"/>
    </location>
</feature>
<keyword evidence="4" id="KW-0067">ATP-binding</keyword>
<name>B6AQ61_9BACT</name>
<gene>
    <name evidence="7" type="ORF">CGL2_10305004</name>
</gene>
<dbReference type="InterPro" id="IPR006500">
    <property type="entry name" value="Helicase_put_C_phage/plasmid"/>
</dbReference>
<dbReference type="GO" id="GO:0004386">
    <property type="term" value="F:helicase activity"/>
    <property type="evidence" value="ECO:0007669"/>
    <property type="project" value="UniProtKB-KW"/>
</dbReference>
<evidence type="ECO:0000256" key="2">
    <source>
        <dbReference type="ARBA" id="ARBA00022801"/>
    </source>
</evidence>
<dbReference type="InterPro" id="IPR034154">
    <property type="entry name" value="TOPRIM_DnaG/twinkle"/>
</dbReference>
<feature type="compositionally biased region" description="Basic and acidic residues" evidence="5">
    <location>
        <begin position="38"/>
        <end position="48"/>
    </location>
</feature>
<dbReference type="PANTHER" id="PTHR35372:SF2">
    <property type="entry name" value="SF3 HELICASE DOMAIN-CONTAINING PROTEIN"/>
    <property type="match status" value="1"/>
</dbReference>
<dbReference type="Pfam" id="PF12965">
    <property type="entry name" value="DUF3854"/>
    <property type="match status" value="1"/>
</dbReference>
<feature type="domain" description="SF3 helicase" evidence="6">
    <location>
        <begin position="444"/>
        <end position="598"/>
    </location>
</feature>
<feature type="compositionally biased region" description="Basic and acidic residues" evidence="5">
    <location>
        <begin position="1"/>
        <end position="13"/>
    </location>
</feature>
<organism evidence="7">
    <name type="scientific">Leptospirillum sp. Group II '5-way CG'</name>
    <dbReference type="NCBI Taxonomy" id="419541"/>
    <lineage>
        <taxon>Bacteria</taxon>
        <taxon>Pseudomonadati</taxon>
        <taxon>Nitrospirota</taxon>
        <taxon>Nitrospiria</taxon>
        <taxon>Nitrospirales</taxon>
        <taxon>Nitrospiraceae</taxon>
        <taxon>Leptospirillum</taxon>
    </lineage>
</organism>
<dbReference type="PROSITE" id="PS51206">
    <property type="entry name" value="SF3_HELICASE_1"/>
    <property type="match status" value="1"/>
</dbReference>
<dbReference type="Gene3D" id="3.40.50.300">
    <property type="entry name" value="P-loop containing nucleotide triphosphate hydrolases"/>
    <property type="match status" value="1"/>
</dbReference>
<dbReference type="Pfam" id="PF08706">
    <property type="entry name" value="D5_N"/>
    <property type="match status" value="1"/>
</dbReference>
<dbReference type="InterPro" id="IPR004968">
    <property type="entry name" value="DNA_primase/NTPase_C"/>
</dbReference>
<dbReference type="InterPro" id="IPR014015">
    <property type="entry name" value="Helicase_SF3_DNA-vir"/>
</dbReference>
<reference evidence="7" key="1">
    <citation type="journal article" date="2004" name="Nature">
        <title>Community structure and metabolism through reconstruction of microbial genomes from the environment.</title>
        <authorList>
            <person name="Tyson G.W."/>
            <person name="Chapman J."/>
            <person name="Hugenholtz P."/>
            <person name="Allen E.E."/>
            <person name="Ram R.J."/>
            <person name="Richardson P.M."/>
            <person name="Solovyev V.V."/>
            <person name="Rubin E.M."/>
            <person name="Rokhsar D.S."/>
            <person name="Banfield J.F."/>
        </authorList>
    </citation>
    <scope>NUCLEOTIDE SEQUENCE [LARGE SCALE GENOMIC DNA]</scope>
</reference>
<dbReference type="InterPro" id="IPR045455">
    <property type="entry name" value="NrS-1_pol-like_helicase"/>
</dbReference>